<feature type="transmembrane region" description="Helical" evidence="1">
    <location>
        <begin position="291"/>
        <end position="309"/>
    </location>
</feature>
<feature type="transmembrane region" description="Helical" evidence="1">
    <location>
        <begin position="143"/>
        <end position="160"/>
    </location>
</feature>
<keyword evidence="3" id="KW-1185">Reference proteome</keyword>
<evidence type="ECO:0000256" key="1">
    <source>
        <dbReference type="SAM" id="Phobius"/>
    </source>
</evidence>
<keyword evidence="1" id="KW-0812">Transmembrane</keyword>
<evidence type="ECO:0008006" key="4">
    <source>
        <dbReference type="Google" id="ProtNLM"/>
    </source>
</evidence>
<reference evidence="3" key="1">
    <citation type="journal article" date="2023" name="Mol. Phylogenet. Evol.">
        <title>Genome-scale phylogeny and comparative genomics of the fungal order Sordariales.</title>
        <authorList>
            <person name="Hensen N."/>
            <person name="Bonometti L."/>
            <person name="Westerberg I."/>
            <person name="Brannstrom I.O."/>
            <person name="Guillou S."/>
            <person name="Cros-Aarteil S."/>
            <person name="Calhoun S."/>
            <person name="Haridas S."/>
            <person name="Kuo A."/>
            <person name="Mondo S."/>
            <person name="Pangilinan J."/>
            <person name="Riley R."/>
            <person name="LaButti K."/>
            <person name="Andreopoulos B."/>
            <person name="Lipzen A."/>
            <person name="Chen C."/>
            <person name="Yan M."/>
            <person name="Daum C."/>
            <person name="Ng V."/>
            <person name="Clum A."/>
            <person name="Steindorff A."/>
            <person name="Ohm R.A."/>
            <person name="Martin F."/>
            <person name="Silar P."/>
            <person name="Natvig D.O."/>
            <person name="Lalanne C."/>
            <person name="Gautier V."/>
            <person name="Ament-Velasquez S.L."/>
            <person name="Kruys A."/>
            <person name="Hutchinson M.I."/>
            <person name="Powell A.J."/>
            <person name="Barry K."/>
            <person name="Miller A.N."/>
            <person name="Grigoriev I.V."/>
            <person name="Debuchy R."/>
            <person name="Gladieux P."/>
            <person name="Hiltunen Thoren M."/>
            <person name="Johannesson H."/>
        </authorList>
    </citation>
    <scope>NUCLEOTIDE SEQUENCE [LARGE SCALE GENOMIC DNA]</scope>
    <source>
        <strain evidence="3">CBS 284.82</strain>
    </source>
</reference>
<evidence type="ECO:0000313" key="3">
    <source>
        <dbReference type="Proteomes" id="UP001303115"/>
    </source>
</evidence>
<dbReference type="Proteomes" id="UP001303115">
    <property type="component" value="Unassembled WGS sequence"/>
</dbReference>
<keyword evidence="1" id="KW-0472">Membrane</keyword>
<dbReference type="EMBL" id="MU854349">
    <property type="protein sequence ID" value="KAK4041900.1"/>
    <property type="molecule type" value="Genomic_DNA"/>
</dbReference>
<organism evidence="2 3">
    <name type="scientific">Parachaetomium inaequale</name>
    <dbReference type="NCBI Taxonomy" id="2588326"/>
    <lineage>
        <taxon>Eukaryota</taxon>
        <taxon>Fungi</taxon>
        <taxon>Dikarya</taxon>
        <taxon>Ascomycota</taxon>
        <taxon>Pezizomycotina</taxon>
        <taxon>Sordariomycetes</taxon>
        <taxon>Sordariomycetidae</taxon>
        <taxon>Sordariales</taxon>
        <taxon>Chaetomiaceae</taxon>
        <taxon>Parachaetomium</taxon>
    </lineage>
</organism>
<keyword evidence="1" id="KW-1133">Transmembrane helix</keyword>
<evidence type="ECO:0000313" key="2">
    <source>
        <dbReference type="EMBL" id="KAK4041900.1"/>
    </source>
</evidence>
<dbReference type="AlphaFoldDB" id="A0AAN6STN4"/>
<sequence length="405" mass="45010">MAVQLPPEVLGVAVVVLVYSLICLFSGCFLVWLVWVHEERKSYVAMLGFFVTLHTLASVIQQIHTIVWWRDIKIDQWKNTVANAGDPELNITGASTGLDLVLFYIQYYCYNVESLLVFFWAVELANSIFQLRITRMYRFHASLVAKATAAILPIAQMMLLRFSGARKSRTGFMALASTIMLGCFAAGTLVLLAILARYLHSRITLASWNVRYINNNPSTSGGTNGTRSGRARPKRTIYDKWLVLRFSVAFAALSLFQIVVITFQLRAASANDRANVPAEPDLSPGRARGDFGLFAPAPTAVLFAFLVFGTTRTFREYMWNLFVPRFIREKAEAKKRKRRAVGGSVSVVHSAIRGDPEAGNGGNAAAGLRLQNLNLKSPARADEDGKSDEWPILNRGLSVAGRERR</sequence>
<feature type="transmembrane region" description="Helical" evidence="1">
    <location>
        <begin position="12"/>
        <end position="36"/>
    </location>
</feature>
<comment type="caution">
    <text evidence="2">The sequence shown here is derived from an EMBL/GenBank/DDBJ whole genome shotgun (WGS) entry which is preliminary data.</text>
</comment>
<feature type="transmembrane region" description="Helical" evidence="1">
    <location>
        <begin position="172"/>
        <end position="195"/>
    </location>
</feature>
<gene>
    <name evidence="2" type="ORF">C8A01DRAFT_34006</name>
</gene>
<feature type="transmembrane region" description="Helical" evidence="1">
    <location>
        <begin position="43"/>
        <end position="63"/>
    </location>
</feature>
<protein>
    <recommendedName>
        <fullName evidence="4">Glycoside hydrolase</fullName>
    </recommendedName>
</protein>
<feature type="transmembrane region" description="Helical" evidence="1">
    <location>
        <begin position="242"/>
        <end position="263"/>
    </location>
</feature>
<proteinExistence type="predicted"/>
<feature type="transmembrane region" description="Helical" evidence="1">
    <location>
        <begin position="101"/>
        <end position="122"/>
    </location>
</feature>
<name>A0AAN6STN4_9PEZI</name>
<accession>A0AAN6STN4</accession>